<protein>
    <recommendedName>
        <fullName evidence="4">CTP synthetase</fullName>
    </recommendedName>
</protein>
<evidence type="ECO:0008006" key="4">
    <source>
        <dbReference type="Google" id="ProtNLM"/>
    </source>
</evidence>
<dbReference type="Proteomes" id="UP000439113">
    <property type="component" value="Unassembled WGS sequence"/>
</dbReference>
<proteinExistence type="predicted"/>
<dbReference type="AlphaFoldDB" id="A0A6N8DIZ6"/>
<keyword evidence="1" id="KW-0812">Transmembrane</keyword>
<evidence type="ECO:0000313" key="2">
    <source>
        <dbReference type="EMBL" id="MTV29776.1"/>
    </source>
</evidence>
<organism evidence="2 3">
    <name type="scientific">Rhodoblastus acidophilus</name>
    <name type="common">Rhodopseudomonas acidophila</name>
    <dbReference type="NCBI Taxonomy" id="1074"/>
    <lineage>
        <taxon>Bacteria</taxon>
        <taxon>Pseudomonadati</taxon>
        <taxon>Pseudomonadota</taxon>
        <taxon>Alphaproteobacteria</taxon>
        <taxon>Hyphomicrobiales</taxon>
        <taxon>Rhodoblastaceae</taxon>
        <taxon>Rhodoblastus</taxon>
    </lineage>
</organism>
<evidence type="ECO:0000256" key="1">
    <source>
        <dbReference type="SAM" id="Phobius"/>
    </source>
</evidence>
<dbReference type="RefSeq" id="WP_155444423.1">
    <property type="nucleotide sequence ID" value="NZ_JAOQNR010000001.1"/>
</dbReference>
<name>A0A6N8DIZ6_RHOAC</name>
<dbReference type="OrthoDB" id="8454943at2"/>
<evidence type="ECO:0000313" key="3">
    <source>
        <dbReference type="Proteomes" id="UP000439113"/>
    </source>
</evidence>
<keyword evidence="1" id="KW-0472">Membrane</keyword>
<gene>
    <name evidence="2" type="ORF">GJ654_02070</name>
</gene>
<keyword evidence="1" id="KW-1133">Transmembrane helix</keyword>
<accession>A0A6N8DIZ6</accession>
<sequence length="67" mass="6954">MKIVAALIWIILGATLAGVGLAIVVATPQLAAQSMKFIPWAALAGFVIAIPFSILLASRIKGRLPKA</sequence>
<dbReference type="EMBL" id="WNKS01000001">
    <property type="protein sequence ID" value="MTV29776.1"/>
    <property type="molecule type" value="Genomic_DNA"/>
</dbReference>
<feature type="transmembrane region" description="Helical" evidence="1">
    <location>
        <begin position="38"/>
        <end position="57"/>
    </location>
</feature>
<reference evidence="2 3" key="1">
    <citation type="submission" date="2019-11" db="EMBL/GenBank/DDBJ databases">
        <title>Whole-genome sequence of a Rhodoblastus acidophilus DSM 142.</title>
        <authorList>
            <person name="Kyndt J.A."/>
            <person name="Meyer T.E."/>
        </authorList>
    </citation>
    <scope>NUCLEOTIDE SEQUENCE [LARGE SCALE GENOMIC DNA]</scope>
    <source>
        <strain evidence="2 3">DSM 142</strain>
    </source>
</reference>
<comment type="caution">
    <text evidence="2">The sequence shown here is derived from an EMBL/GenBank/DDBJ whole genome shotgun (WGS) entry which is preliminary data.</text>
</comment>